<dbReference type="AlphaFoldDB" id="A0A413SVC3"/>
<evidence type="ECO:0000313" key="1">
    <source>
        <dbReference type="EMBL" id="RHA72754.1"/>
    </source>
</evidence>
<protein>
    <recommendedName>
        <fullName evidence="3">Toprim domain-containing protein</fullName>
    </recommendedName>
</protein>
<dbReference type="CDD" id="cd01029">
    <property type="entry name" value="TOPRIM_primases"/>
    <property type="match status" value="1"/>
</dbReference>
<dbReference type="InterPro" id="IPR050219">
    <property type="entry name" value="DnaG_primase"/>
</dbReference>
<proteinExistence type="predicted"/>
<comment type="caution">
    <text evidence="1">The sequence shown here is derived from an EMBL/GenBank/DDBJ whole genome shotgun (WGS) entry which is preliminary data.</text>
</comment>
<gene>
    <name evidence="1" type="ORF">DW921_14825</name>
</gene>
<organism evidence="1 2">
    <name type="scientific">Phocaeicola coprophilus</name>
    <dbReference type="NCBI Taxonomy" id="387090"/>
    <lineage>
        <taxon>Bacteria</taxon>
        <taxon>Pseudomonadati</taxon>
        <taxon>Bacteroidota</taxon>
        <taxon>Bacteroidia</taxon>
        <taxon>Bacteroidales</taxon>
        <taxon>Bacteroidaceae</taxon>
        <taxon>Phocaeicola</taxon>
    </lineage>
</organism>
<dbReference type="GO" id="GO:0005737">
    <property type="term" value="C:cytoplasm"/>
    <property type="evidence" value="ECO:0007669"/>
    <property type="project" value="TreeGrafter"/>
</dbReference>
<dbReference type="SUPFAM" id="SSF56731">
    <property type="entry name" value="DNA primase core"/>
    <property type="match status" value="1"/>
</dbReference>
<reference evidence="1 2" key="1">
    <citation type="submission" date="2018-08" db="EMBL/GenBank/DDBJ databases">
        <title>A genome reference for cultivated species of the human gut microbiota.</title>
        <authorList>
            <person name="Zou Y."/>
            <person name="Xue W."/>
            <person name="Luo G."/>
        </authorList>
    </citation>
    <scope>NUCLEOTIDE SEQUENCE [LARGE SCALE GENOMIC DNA]</scope>
    <source>
        <strain evidence="1 2">AM42-38</strain>
    </source>
</reference>
<accession>A0A413SVC3</accession>
<dbReference type="InterPro" id="IPR034154">
    <property type="entry name" value="TOPRIM_DnaG/twinkle"/>
</dbReference>
<name>A0A413SVC3_9BACT</name>
<evidence type="ECO:0000313" key="2">
    <source>
        <dbReference type="Proteomes" id="UP000283855"/>
    </source>
</evidence>
<dbReference type="PANTHER" id="PTHR30313">
    <property type="entry name" value="DNA PRIMASE"/>
    <property type="match status" value="1"/>
</dbReference>
<dbReference type="RefSeq" id="WP_118401047.1">
    <property type="nucleotide sequence ID" value="NZ_CABJGD010000057.1"/>
</dbReference>
<dbReference type="PANTHER" id="PTHR30313:SF2">
    <property type="entry name" value="DNA PRIMASE"/>
    <property type="match status" value="1"/>
</dbReference>
<dbReference type="GO" id="GO:0006269">
    <property type="term" value="P:DNA replication, synthesis of primer"/>
    <property type="evidence" value="ECO:0007669"/>
    <property type="project" value="TreeGrafter"/>
</dbReference>
<sequence>MKFSKLRLTRQIKTEDNSLVFDNEVATSIVEFLTLDKLGKEFLLKERRLSPDIIKIMNIKSIENSNILKDMLLSHFDKQRLIKCKVLNESNNSLTINIPSIIIPYYDINNNLVALQTRYIGTRDNIPRFKLICNSSIKLYNLSIISRLNYGDQLFIMEGITDCLAMLSSGKNAIAIQSATSIPEMELDKLSCFSLFMVPDKDEAGRKAYNRLYQFFLRYGNQLTRIDLPQNIKDYSEYYTKIHSKNK</sequence>
<dbReference type="Gene3D" id="3.40.1360.10">
    <property type="match status" value="1"/>
</dbReference>
<dbReference type="Pfam" id="PF13155">
    <property type="entry name" value="Toprim_2"/>
    <property type="match status" value="1"/>
</dbReference>
<dbReference type="EMBL" id="QSFT01000057">
    <property type="protein sequence ID" value="RHA72754.1"/>
    <property type="molecule type" value="Genomic_DNA"/>
</dbReference>
<evidence type="ECO:0008006" key="3">
    <source>
        <dbReference type="Google" id="ProtNLM"/>
    </source>
</evidence>
<dbReference type="Proteomes" id="UP000283855">
    <property type="component" value="Unassembled WGS sequence"/>
</dbReference>